<keyword evidence="2" id="KW-0808">Transferase</keyword>
<evidence type="ECO:0000256" key="8">
    <source>
        <dbReference type="ARBA" id="ARBA00077509"/>
    </source>
</evidence>
<name>A0A9P0M294_ACAOB</name>
<keyword evidence="14" id="KW-1185">Reference proteome</keyword>
<evidence type="ECO:0000256" key="7">
    <source>
        <dbReference type="ARBA" id="ARBA00076317"/>
    </source>
</evidence>
<dbReference type="FunFam" id="3.10.110.10:FF:000041">
    <property type="entry name" value="Ubiquitin-conjugating enzyme E2 T"/>
    <property type="match status" value="1"/>
</dbReference>
<evidence type="ECO:0000256" key="6">
    <source>
        <dbReference type="ARBA" id="ARBA00072440"/>
    </source>
</evidence>
<dbReference type="GO" id="GO:0005524">
    <property type="term" value="F:ATP binding"/>
    <property type="evidence" value="ECO:0007669"/>
    <property type="project" value="UniProtKB-UniRule"/>
</dbReference>
<organism evidence="13 14">
    <name type="scientific">Acanthoscelides obtectus</name>
    <name type="common">Bean weevil</name>
    <name type="synonym">Bruchus obtectus</name>
    <dbReference type="NCBI Taxonomy" id="200917"/>
    <lineage>
        <taxon>Eukaryota</taxon>
        <taxon>Metazoa</taxon>
        <taxon>Ecdysozoa</taxon>
        <taxon>Arthropoda</taxon>
        <taxon>Hexapoda</taxon>
        <taxon>Insecta</taxon>
        <taxon>Pterygota</taxon>
        <taxon>Neoptera</taxon>
        <taxon>Endopterygota</taxon>
        <taxon>Coleoptera</taxon>
        <taxon>Polyphaga</taxon>
        <taxon>Cucujiformia</taxon>
        <taxon>Chrysomeloidea</taxon>
        <taxon>Chrysomelidae</taxon>
        <taxon>Bruchinae</taxon>
        <taxon>Bruchini</taxon>
        <taxon>Acanthoscelides</taxon>
    </lineage>
</organism>
<evidence type="ECO:0000256" key="5">
    <source>
        <dbReference type="ARBA" id="ARBA00022840"/>
    </source>
</evidence>
<comment type="similarity">
    <text evidence="11">Belongs to the ubiquitin-conjugating enzyme family.</text>
</comment>
<dbReference type="InterPro" id="IPR000608">
    <property type="entry name" value="UBC"/>
</dbReference>
<gene>
    <name evidence="13" type="ORF">ACAOBT_LOCUS27436</name>
</gene>
<dbReference type="PROSITE" id="PS00183">
    <property type="entry name" value="UBC_1"/>
    <property type="match status" value="1"/>
</dbReference>
<evidence type="ECO:0000313" key="14">
    <source>
        <dbReference type="Proteomes" id="UP001152888"/>
    </source>
</evidence>
<reference evidence="13" key="1">
    <citation type="submission" date="2022-03" db="EMBL/GenBank/DDBJ databases">
        <authorList>
            <person name="Sayadi A."/>
        </authorList>
    </citation>
    <scope>NUCLEOTIDE SEQUENCE</scope>
</reference>
<dbReference type="Gene3D" id="3.10.110.10">
    <property type="entry name" value="Ubiquitin Conjugating Enzyme"/>
    <property type="match status" value="1"/>
</dbReference>
<evidence type="ECO:0000256" key="10">
    <source>
        <dbReference type="PROSITE-ProRule" id="PRU10133"/>
    </source>
</evidence>
<protein>
    <recommendedName>
        <fullName evidence="6">Ubiquitin-conjugating enzyme E2 T</fullName>
        <ecNumber evidence="1">2.3.2.23</ecNumber>
    </recommendedName>
    <alternativeName>
        <fullName evidence="7">E2 ubiquitin-conjugating enzyme T</fullName>
    </alternativeName>
    <alternativeName>
        <fullName evidence="9">Ubiquitin carrier protein T</fullName>
    </alternativeName>
    <alternativeName>
        <fullName evidence="8">Ubiquitin-protein ligase T</fullName>
    </alternativeName>
</protein>
<dbReference type="AlphaFoldDB" id="A0A9P0M294"/>
<feature type="domain" description="UBC core" evidence="12">
    <location>
        <begin position="1"/>
        <end position="151"/>
    </location>
</feature>
<accession>A0A9P0M294</accession>
<dbReference type="EMBL" id="CAKOFQ010007543">
    <property type="protein sequence ID" value="CAH2003477.1"/>
    <property type="molecule type" value="Genomic_DNA"/>
</dbReference>
<evidence type="ECO:0000256" key="1">
    <source>
        <dbReference type="ARBA" id="ARBA00012486"/>
    </source>
</evidence>
<evidence type="ECO:0000313" key="13">
    <source>
        <dbReference type="EMBL" id="CAH2003477.1"/>
    </source>
</evidence>
<comment type="caution">
    <text evidence="13">The sequence shown here is derived from an EMBL/GenBank/DDBJ whole genome shotgun (WGS) entry which is preliminary data.</text>
</comment>
<dbReference type="InterPro" id="IPR016135">
    <property type="entry name" value="UBQ-conjugating_enzyme/RWD"/>
</dbReference>
<evidence type="ECO:0000256" key="2">
    <source>
        <dbReference type="ARBA" id="ARBA00022679"/>
    </source>
</evidence>
<dbReference type="Pfam" id="PF00179">
    <property type="entry name" value="UQ_con"/>
    <property type="match status" value="1"/>
</dbReference>
<dbReference type="SMART" id="SM00212">
    <property type="entry name" value="UBCc"/>
    <property type="match status" value="1"/>
</dbReference>
<dbReference type="Proteomes" id="UP001152888">
    <property type="component" value="Unassembled WGS sequence"/>
</dbReference>
<feature type="active site" description="Glycyl thioester intermediate" evidence="10">
    <location>
        <position position="85"/>
    </location>
</feature>
<dbReference type="InterPro" id="IPR050113">
    <property type="entry name" value="Ub_conjugating_enzyme"/>
</dbReference>
<dbReference type="GO" id="GO:0061631">
    <property type="term" value="F:ubiquitin conjugating enzyme activity"/>
    <property type="evidence" value="ECO:0007669"/>
    <property type="project" value="UniProtKB-EC"/>
</dbReference>
<dbReference type="CDD" id="cd23805">
    <property type="entry name" value="UBCc_UBE2T"/>
    <property type="match status" value="1"/>
</dbReference>
<evidence type="ECO:0000256" key="4">
    <source>
        <dbReference type="ARBA" id="ARBA00022786"/>
    </source>
</evidence>
<evidence type="ECO:0000259" key="12">
    <source>
        <dbReference type="PROSITE" id="PS50127"/>
    </source>
</evidence>
<evidence type="ECO:0000256" key="11">
    <source>
        <dbReference type="RuleBase" id="RU362109"/>
    </source>
</evidence>
<evidence type="ECO:0000256" key="9">
    <source>
        <dbReference type="ARBA" id="ARBA00082133"/>
    </source>
</evidence>
<dbReference type="PROSITE" id="PS50127">
    <property type="entry name" value="UBC_2"/>
    <property type="match status" value="1"/>
</dbReference>
<dbReference type="OrthoDB" id="9978460at2759"/>
<dbReference type="SUPFAM" id="SSF54495">
    <property type="entry name" value="UBC-like"/>
    <property type="match status" value="1"/>
</dbReference>
<keyword evidence="5 11" id="KW-0067">ATP-binding</keyword>
<dbReference type="EC" id="2.3.2.23" evidence="1"/>
<dbReference type="PANTHER" id="PTHR24067">
    <property type="entry name" value="UBIQUITIN-CONJUGATING ENZYME E2"/>
    <property type="match status" value="1"/>
</dbReference>
<keyword evidence="4 11" id="KW-0833">Ubl conjugation pathway</keyword>
<proteinExistence type="inferred from homology"/>
<dbReference type="InterPro" id="IPR023313">
    <property type="entry name" value="UBQ-conjugating_AS"/>
</dbReference>
<keyword evidence="3 11" id="KW-0547">Nucleotide-binding</keyword>
<evidence type="ECO:0000256" key="3">
    <source>
        <dbReference type="ARBA" id="ARBA00022741"/>
    </source>
</evidence>
<sequence length="151" mass="17190">MQRKRISREILKMQKNPPPGICIFAKDDKLSLLESKIKGPEGSPYEAGIFTLEIQIPERYPFAPPSIKFTNKVYHPNVDENGRICLDLLKMPPSGGWKPTIGIEGLLIAVRMLLESPNPDDPLMSDIACEYKQNIKEFIRKAKEWTEKHAT</sequence>